<proteinExistence type="predicted"/>
<dbReference type="AlphaFoldDB" id="A0A0E9U7K8"/>
<dbReference type="EMBL" id="GBXM01046761">
    <property type="protein sequence ID" value="JAH61816.1"/>
    <property type="molecule type" value="Transcribed_RNA"/>
</dbReference>
<sequence length="24" mass="2876">MSRQCITEEEIRRLREAPVSKRTS</sequence>
<accession>A0A0E9U7K8</accession>
<name>A0A0E9U7K8_ANGAN</name>
<reference evidence="1" key="1">
    <citation type="submission" date="2014-11" db="EMBL/GenBank/DDBJ databases">
        <authorList>
            <person name="Amaro Gonzalez C."/>
        </authorList>
    </citation>
    <scope>NUCLEOTIDE SEQUENCE</scope>
</reference>
<reference evidence="1" key="2">
    <citation type="journal article" date="2015" name="Fish Shellfish Immunol.">
        <title>Early steps in the European eel (Anguilla anguilla)-Vibrio vulnificus interaction in the gills: Role of the RtxA13 toxin.</title>
        <authorList>
            <person name="Callol A."/>
            <person name="Pajuelo D."/>
            <person name="Ebbesson L."/>
            <person name="Teles M."/>
            <person name="MacKenzie S."/>
            <person name="Amaro C."/>
        </authorList>
    </citation>
    <scope>NUCLEOTIDE SEQUENCE</scope>
</reference>
<evidence type="ECO:0000313" key="1">
    <source>
        <dbReference type="EMBL" id="JAH61816.1"/>
    </source>
</evidence>
<protein>
    <submittedName>
        <fullName evidence="1">Uncharacterized protein</fullName>
    </submittedName>
</protein>
<organism evidence="1">
    <name type="scientific">Anguilla anguilla</name>
    <name type="common">European freshwater eel</name>
    <name type="synonym">Muraena anguilla</name>
    <dbReference type="NCBI Taxonomy" id="7936"/>
    <lineage>
        <taxon>Eukaryota</taxon>
        <taxon>Metazoa</taxon>
        <taxon>Chordata</taxon>
        <taxon>Craniata</taxon>
        <taxon>Vertebrata</taxon>
        <taxon>Euteleostomi</taxon>
        <taxon>Actinopterygii</taxon>
        <taxon>Neopterygii</taxon>
        <taxon>Teleostei</taxon>
        <taxon>Anguilliformes</taxon>
        <taxon>Anguillidae</taxon>
        <taxon>Anguilla</taxon>
    </lineage>
</organism>